<comment type="subcellular location">
    <subcellularLocation>
        <location evidence="1">Cytoplasm</location>
    </subcellularLocation>
</comment>
<accession>E0NTZ2</accession>
<evidence type="ECO:0000313" key="8">
    <source>
        <dbReference type="Proteomes" id="UP000004394"/>
    </source>
</evidence>
<feature type="domain" description="RecX third three-helical" evidence="6">
    <location>
        <begin position="107"/>
        <end position="150"/>
    </location>
</feature>
<dbReference type="RefSeq" id="WP_006949844.1">
    <property type="nucleotide sequence ID" value="NZ_BAJI01000010.1"/>
</dbReference>
<evidence type="ECO:0000256" key="1">
    <source>
        <dbReference type="ARBA" id="ARBA00004496"/>
    </source>
</evidence>
<dbReference type="Pfam" id="PF21981">
    <property type="entry name" value="RecX_HTH3"/>
    <property type="match status" value="1"/>
</dbReference>
<dbReference type="STRING" id="862515.HMPREF0658_1645"/>
<sequence length="158" mass="18478">MMKEITEREALVRLANLCSRAEHCSYDIRQKMERWGLTDDSQERIITRLIDGKYIDDARFTRAFILDKVRYNKWGRRKVGQALYEKHIPDSISAPLLDAIDDEEWHSSLRPLLLSRSRSIKAASSYEARQKLIRYALGRGFSIDAILECLEEIDEDND</sequence>
<evidence type="ECO:0000313" key="7">
    <source>
        <dbReference type="EMBL" id="EFM01525.1"/>
    </source>
</evidence>
<proteinExistence type="inferred from homology"/>
<keyword evidence="8" id="KW-1185">Reference proteome</keyword>
<evidence type="ECO:0000259" key="6">
    <source>
        <dbReference type="Pfam" id="PF21981"/>
    </source>
</evidence>
<dbReference type="PANTHER" id="PTHR33602">
    <property type="entry name" value="REGULATORY PROTEIN RECX FAMILY PROTEIN"/>
    <property type="match status" value="1"/>
</dbReference>
<dbReference type="PANTHER" id="PTHR33602:SF1">
    <property type="entry name" value="REGULATORY PROTEIN RECX FAMILY PROTEIN"/>
    <property type="match status" value="1"/>
</dbReference>
<feature type="domain" description="RecX second three-helical" evidence="5">
    <location>
        <begin position="56"/>
        <end position="92"/>
    </location>
</feature>
<dbReference type="eggNOG" id="COG2137">
    <property type="taxonomic scope" value="Bacteria"/>
</dbReference>
<dbReference type="Proteomes" id="UP000004394">
    <property type="component" value="Unassembled WGS sequence"/>
</dbReference>
<dbReference type="GO" id="GO:0006282">
    <property type="term" value="P:regulation of DNA repair"/>
    <property type="evidence" value="ECO:0007669"/>
    <property type="project" value="InterPro"/>
</dbReference>
<keyword evidence="4" id="KW-0963">Cytoplasm</keyword>
<protein>
    <recommendedName>
        <fullName evidence="3">Regulatory protein RecX</fullName>
    </recommendedName>
</protein>
<dbReference type="Gene3D" id="1.10.10.10">
    <property type="entry name" value="Winged helix-like DNA-binding domain superfamily/Winged helix DNA-binding domain"/>
    <property type="match status" value="2"/>
</dbReference>
<organism evidence="7 8">
    <name type="scientific">Hoylesella marshii DSM 16973 = JCM 13450</name>
    <dbReference type="NCBI Taxonomy" id="862515"/>
    <lineage>
        <taxon>Bacteria</taxon>
        <taxon>Pseudomonadati</taxon>
        <taxon>Bacteroidota</taxon>
        <taxon>Bacteroidia</taxon>
        <taxon>Bacteroidales</taxon>
        <taxon>Prevotellaceae</taxon>
        <taxon>Hoylesella</taxon>
    </lineage>
</organism>
<name>E0NTZ2_9BACT</name>
<dbReference type="Pfam" id="PF02631">
    <property type="entry name" value="RecX_HTH2"/>
    <property type="match status" value="1"/>
</dbReference>
<reference evidence="7" key="1">
    <citation type="submission" date="2010-07" db="EMBL/GenBank/DDBJ databases">
        <authorList>
            <person name="Muzny D."/>
            <person name="Qin X."/>
            <person name="Deng J."/>
            <person name="Jiang H."/>
            <person name="Liu Y."/>
            <person name="Qu J."/>
            <person name="Song X.-Z."/>
            <person name="Zhang L."/>
            <person name="Thornton R."/>
            <person name="Coyle M."/>
            <person name="Francisco L."/>
            <person name="Jackson L."/>
            <person name="Javaid M."/>
            <person name="Korchina V."/>
            <person name="Kovar C."/>
            <person name="Mata R."/>
            <person name="Mathew T."/>
            <person name="Ngo R."/>
            <person name="Nguyen L."/>
            <person name="Nguyen N."/>
            <person name="Okwuonu G."/>
            <person name="Ongeri F."/>
            <person name="Pham C."/>
            <person name="Simmons D."/>
            <person name="Wilczek-Boney K."/>
            <person name="Hale W."/>
            <person name="Jakkamsetti A."/>
            <person name="Pham P."/>
            <person name="Ruth R."/>
            <person name="San Lucas F."/>
            <person name="Warren J."/>
            <person name="Zhang J."/>
            <person name="Zhao Z."/>
            <person name="Zhou C."/>
            <person name="Zhu D."/>
            <person name="Lee S."/>
            <person name="Bess C."/>
            <person name="Blankenburg K."/>
            <person name="Forbes L."/>
            <person name="Fu Q."/>
            <person name="Gubbala S."/>
            <person name="Hirani K."/>
            <person name="Jayaseelan J.C."/>
            <person name="Lara F."/>
            <person name="Munidasa M."/>
            <person name="Palculict T."/>
            <person name="Patil S."/>
            <person name="Pu L.-L."/>
            <person name="Saada N."/>
            <person name="Tang L."/>
            <person name="Weissenberger G."/>
            <person name="Zhu Y."/>
            <person name="Hemphill L."/>
            <person name="Shang Y."/>
            <person name="Youmans B."/>
            <person name="Ayvaz T."/>
            <person name="Ross M."/>
            <person name="Santibanez J."/>
            <person name="Aqrawi P."/>
            <person name="Gross S."/>
            <person name="Joshi V."/>
            <person name="Fowler G."/>
            <person name="Nazareth L."/>
            <person name="Reid J."/>
            <person name="Worley K."/>
            <person name="Petrosino J."/>
            <person name="Highlander S."/>
            <person name="Gibbs R."/>
        </authorList>
    </citation>
    <scope>NUCLEOTIDE SEQUENCE [LARGE SCALE GENOMIC DNA]</scope>
    <source>
        <strain evidence="7">DSM 16973</strain>
    </source>
</reference>
<comment type="caution">
    <text evidence="7">The sequence shown here is derived from an EMBL/GenBank/DDBJ whole genome shotgun (WGS) entry which is preliminary data.</text>
</comment>
<dbReference type="HOGENOM" id="CLU_066607_5_2_10"/>
<evidence type="ECO:0000256" key="4">
    <source>
        <dbReference type="ARBA" id="ARBA00022490"/>
    </source>
</evidence>
<comment type="similarity">
    <text evidence="2">Belongs to the RecX family.</text>
</comment>
<dbReference type="InterPro" id="IPR053924">
    <property type="entry name" value="RecX_HTH_2nd"/>
</dbReference>
<dbReference type="EMBL" id="AEEI01000050">
    <property type="protein sequence ID" value="EFM01525.1"/>
    <property type="molecule type" value="Genomic_DNA"/>
</dbReference>
<evidence type="ECO:0000256" key="2">
    <source>
        <dbReference type="ARBA" id="ARBA00009695"/>
    </source>
</evidence>
<dbReference type="InterPro" id="IPR053925">
    <property type="entry name" value="RecX_HTH_3rd"/>
</dbReference>
<dbReference type="InterPro" id="IPR003783">
    <property type="entry name" value="Regulatory_RecX"/>
</dbReference>
<dbReference type="AlphaFoldDB" id="E0NTZ2"/>
<evidence type="ECO:0000259" key="5">
    <source>
        <dbReference type="Pfam" id="PF02631"/>
    </source>
</evidence>
<gene>
    <name evidence="7" type="primary">recX</name>
    <name evidence="7" type="ORF">HMPREF0658_1645</name>
</gene>
<dbReference type="InterPro" id="IPR036388">
    <property type="entry name" value="WH-like_DNA-bd_sf"/>
</dbReference>
<evidence type="ECO:0000256" key="3">
    <source>
        <dbReference type="ARBA" id="ARBA00018111"/>
    </source>
</evidence>
<dbReference type="GO" id="GO:0005737">
    <property type="term" value="C:cytoplasm"/>
    <property type="evidence" value="ECO:0007669"/>
    <property type="project" value="UniProtKB-SubCell"/>
</dbReference>